<comment type="caution">
    <text evidence="5">The sequence shown here is derived from an EMBL/GenBank/DDBJ whole genome shotgun (WGS) entry which is preliminary data.</text>
</comment>
<accession>A0AAN9K4D2</accession>
<dbReference type="PROSITE" id="PS50102">
    <property type="entry name" value="RRM"/>
    <property type="match status" value="1"/>
</dbReference>
<feature type="region of interest" description="Disordered" evidence="3">
    <location>
        <begin position="200"/>
        <end position="231"/>
    </location>
</feature>
<sequence>MKEYKIFDISITTYITRLQGHTFFVVNCFYNSGFVPRVLVPSMASAEIEFRCFVGGLAWATDDDALEKAFSDFGEIVESKVINDRETGRSRGFGFVTFATEQAMKDAIEGMNGHTLDGRTITVNEAQSRGRGGGGGYGGGGGGGYGGGGGGYGGGGYSRGGGGGYGGGGGRREGGGGGGYNRNGGGGGYGGGGGGYGGGGGGYGGGRDRGYGDGGPRYSRGGGGSDGNWRN</sequence>
<evidence type="ECO:0000259" key="4">
    <source>
        <dbReference type="PROSITE" id="PS50102"/>
    </source>
</evidence>
<evidence type="ECO:0000256" key="2">
    <source>
        <dbReference type="PROSITE-ProRule" id="PRU00176"/>
    </source>
</evidence>
<evidence type="ECO:0000313" key="5">
    <source>
        <dbReference type="EMBL" id="KAK7310632.1"/>
    </source>
</evidence>
<name>A0AAN9K4D2_CLITE</name>
<organism evidence="5 6">
    <name type="scientific">Clitoria ternatea</name>
    <name type="common">Butterfly pea</name>
    <dbReference type="NCBI Taxonomy" id="43366"/>
    <lineage>
        <taxon>Eukaryota</taxon>
        <taxon>Viridiplantae</taxon>
        <taxon>Streptophyta</taxon>
        <taxon>Embryophyta</taxon>
        <taxon>Tracheophyta</taxon>
        <taxon>Spermatophyta</taxon>
        <taxon>Magnoliopsida</taxon>
        <taxon>eudicotyledons</taxon>
        <taxon>Gunneridae</taxon>
        <taxon>Pentapetalae</taxon>
        <taxon>rosids</taxon>
        <taxon>fabids</taxon>
        <taxon>Fabales</taxon>
        <taxon>Fabaceae</taxon>
        <taxon>Papilionoideae</taxon>
        <taxon>50 kb inversion clade</taxon>
        <taxon>NPAAA clade</taxon>
        <taxon>indigoferoid/millettioid clade</taxon>
        <taxon>Phaseoleae</taxon>
        <taxon>Clitoria</taxon>
    </lineage>
</organism>
<gene>
    <name evidence="5" type="ORF">RJT34_08251</name>
</gene>
<evidence type="ECO:0000256" key="1">
    <source>
        <dbReference type="ARBA" id="ARBA00022884"/>
    </source>
</evidence>
<dbReference type="SMART" id="SM00360">
    <property type="entry name" value="RRM"/>
    <property type="match status" value="1"/>
</dbReference>
<dbReference type="SUPFAM" id="SSF54928">
    <property type="entry name" value="RNA-binding domain, RBD"/>
    <property type="match status" value="1"/>
</dbReference>
<dbReference type="InterPro" id="IPR048289">
    <property type="entry name" value="RRM2_NsCP33-like"/>
</dbReference>
<dbReference type="AlphaFoldDB" id="A0AAN9K4D2"/>
<evidence type="ECO:0000256" key="3">
    <source>
        <dbReference type="SAM" id="MobiDB-lite"/>
    </source>
</evidence>
<dbReference type="Gene3D" id="3.30.70.330">
    <property type="match status" value="1"/>
</dbReference>
<dbReference type="EMBL" id="JAYKXN010000002">
    <property type="protein sequence ID" value="KAK7310632.1"/>
    <property type="molecule type" value="Genomic_DNA"/>
</dbReference>
<dbReference type="Proteomes" id="UP001359559">
    <property type="component" value="Unassembled WGS sequence"/>
</dbReference>
<dbReference type="InterPro" id="IPR000504">
    <property type="entry name" value="RRM_dom"/>
</dbReference>
<keyword evidence="1 2" id="KW-0694">RNA-binding</keyword>
<feature type="domain" description="RRM" evidence="4">
    <location>
        <begin position="50"/>
        <end position="128"/>
    </location>
</feature>
<reference evidence="5 6" key="1">
    <citation type="submission" date="2024-01" db="EMBL/GenBank/DDBJ databases">
        <title>The genomes of 5 underutilized Papilionoideae crops provide insights into root nodulation and disease resistance.</title>
        <authorList>
            <person name="Yuan L."/>
        </authorList>
    </citation>
    <scope>NUCLEOTIDE SEQUENCE [LARGE SCALE GENOMIC DNA]</scope>
    <source>
        <strain evidence="5">LY-2023</strain>
        <tissue evidence="5">Leaf</tissue>
    </source>
</reference>
<dbReference type="Pfam" id="PF00076">
    <property type="entry name" value="RRM_1"/>
    <property type="match status" value="1"/>
</dbReference>
<dbReference type="InterPro" id="IPR052462">
    <property type="entry name" value="SLIRP/GR-RBP-like"/>
</dbReference>
<feature type="compositionally biased region" description="Gly residues" evidence="3">
    <location>
        <begin position="212"/>
        <end position="231"/>
    </location>
</feature>
<evidence type="ECO:0000313" key="6">
    <source>
        <dbReference type="Proteomes" id="UP001359559"/>
    </source>
</evidence>
<dbReference type="PANTHER" id="PTHR48027">
    <property type="entry name" value="HETEROGENEOUS NUCLEAR RIBONUCLEOPROTEIN 87F-RELATED"/>
    <property type="match status" value="1"/>
</dbReference>
<dbReference type="InterPro" id="IPR012677">
    <property type="entry name" value="Nucleotide-bd_a/b_plait_sf"/>
</dbReference>
<keyword evidence="6" id="KW-1185">Reference proteome</keyword>
<dbReference type="CDD" id="cd21608">
    <property type="entry name" value="RRM2_NsCP33_like"/>
    <property type="match status" value="1"/>
</dbReference>
<dbReference type="InterPro" id="IPR035979">
    <property type="entry name" value="RBD_domain_sf"/>
</dbReference>
<dbReference type="GO" id="GO:0003723">
    <property type="term" value="F:RNA binding"/>
    <property type="evidence" value="ECO:0007669"/>
    <property type="project" value="UniProtKB-UniRule"/>
</dbReference>
<protein>
    <recommendedName>
        <fullName evidence="4">RRM domain-containing protein</fullName>
    </recommendedName>
</protein>
<proteinExistence type="predicted"/>